<organism evidence="3 4">
    <name type="scientific">Paenibacillus beijingensis</name>
    <dbReference type="NCBI Taxonomy" id="1126833"/>
    <lineage>
        <taxon>Bacteria</taxon>
        <taxon>Bacillati</taxon>
        <taxon>Bacillota</taxon>
        <taxon>Bacilli</taxon>
        <taxon>Bacillales</taxon>
        <taxon>Paenibacillaceae</taxon>
        <taxon>Paenibacillus</taxon>
    </lineage>
</organism>
<reference evidence="3 4" key="1">
    <citation type="journal article" date="2015" name="J. Biotechnol.">
        <title>Complete genome sequence of Paenibacillus beijingensis 7188(T) (=DSM 24997(T)), a novel rhizobacterium from jujube garden soil.</title>
        <authorList>
            <person name="Kwak Y."/>
            <person name="Shin J.H."/>
        </authorList>
    </citation>
    <scope>NUCLEOTIDE SEQUENCE [LARGE SCALE GENOMIC DNA]</scope>
    <source>
        <strain evidence="3 4">DSM 24997</strain>
    </source>
</reference>
<evidence type="ECO:0000259" key="2">
    <source>
        <dbReference type="Pfam" id="PF01965"/>
    </source>
</evidence>
<dbReference type="PANTHER" id="PTHR42733:SF2">
    <property type="entry name" value="DJ-1_THIJ_PFPI FAMILY PROTEIN"/>
    <property type="match status" value="1"/>
</dbReference>
<protein>
    <submittedName>
        <fullName evidence="3">General stress protein</fullName>
    </submittedName>
</protein>
<dbReference type="HOGENOM" id="CLU_000445_44_4_9"/>
<dbReference type="InterPro" id="IPR002818">
    <property type="entry name" value="DJ-1/PfpI"/>
</dbReference>
<dbReference type="EMBL" id="CP011058">
    <property type="protein sequence ID" value="AJY74615.1"/>
    <property type="molecule type" value="Genomic_DNA"/>
</dbReference>
<dbReference type="KEGG" id="pbj:VN24_08530"/>
<gene>
    <name evidence="3" type="ORF">VN24_08530</name>
</gene>
<comment type="similarity">
    <text evidence="1">Belongs to the peptidase C56 family.</text>
</comment>
<dbReference type="Gene3D" id="3.40.50.880">
    <property type="match status" value="1"/>
</dbReference>
<accession>A0A0D5NHP3</accession>
<dbReference type="InterPro" id="IPR029062">
    <property type="entry name" value="Class_I_gatase-like"/>
</dbReference>
<dbReference type="PANTHER" id="PTHR42733">
    <property type="entry name" value="DJ-1 PROTEIN"/>
    <property type="match status" value="1"/>
</dbReference>
<dbReference type="STRING" id="1126833.VN24_08530"/>
<evidence type="ECO:0000256" key="1">
    <source>
        <dbReference type="ARBA" id="ARBA00008542"/>
    </source>
</evidence>
<proteinExistence type="inferred from homology"/>
<dbReference type="PROSITE" id="PS51276">
    <property type="entry name" value="PEPTIDASE_C56_PFPI"/>
    <property type="match status" value="1"/>
</dbReference>
<keyword evidence="4" id="KW-1185">Reference proteome</keyword>
<sequence length="176" mass="19183">MAKIAFLLGPQFEDSEMQKPYNAIRSEGHETVIIGLKAGEKLEGKQKQAQYTTELAIKDAKADDYDAVVIPGGSSPESLRLDPDIQNFVRQIDQKGKTIAAICHGPQILISAGLANGHTLTSYPPLQDDLKNAGAVFENKEVIVDRNIITSRTPKDEPAFIRETLKALASKAVQRA</sequence>
<feature type="domain" description="DJ-1/PfpI" evidence="2">
    <location>
        <begin position="3"/>
        <end position="166"/>
    </location>
</feature>
<dbReference type="InterPro" id="IPR006286">
    <property type="entry name" value="C56_PfpI-like"/>
</dbReference>
<dbReference type="PATRIC" id="fig|1126833.4.peg.1882"/>
<evidence type="ECO:0000313" key="3">
    <source>
        <dbReference type="EMBL" id="AJY74615.1"/>
    </source>
</evidence>
<dbReference type="SUPFAM" id="SSF52317">
    <property type="entry name" value="Class I glutamine amidotransferase-like"/>
    <property type="match status" value="1"/>
</dbReference>
<dbReference type="RefSeq" id="WP_045670048.1">
    <property type="nucleotide sequence ID" value="NZ_CP011058.1"/>
</dbReference>
<dbReference type="OrthoDB" id="9792284at2"/>
<evidence type="ECO:0000313" key="4">
    <source>
        <dbReference type="Proteomes" id="UP000032633"/>
    </source>
</evidence>
<dbReference type="NCBIfam" id="TIGR01382">
    <property type="entry name" value="PfpI"/>
    <property type="match status" value="1"/>
</dbReference>
<dbReference type="CDD" id="cd03134">
    <property type="entry name" value="GATase1_PfpI_like"/>
    <property type="match status" value="1"/>
</dbReference>
<reference evidence="4" key="2">
    <citation type="submission" date="2015-03" db="EMBL/GenBank/DDBJ databases">
        <title>Genome sequence of Paenibacillus beijingensis strain DSM 24997T.</title>
        <authorList>
            <person name="Kwak Y."/>
            <person name="Shin J.-H."/>
        </authorList>
    </citation>
    <scope>NUCLEOTIDE SEQUENCE [LARGE SCALE GENOMIC DNA]</scope>
    <source>
        <strain evidence="4">DSM 24997</strain>
    </source>
</reference>
<dbReference type="Proteomes" id="UP000032633">
    <property type="component" value="Chromosome"/>
</dbReference>
<dbReference type="Pfam" id="PF01965">
    <property type="entry name" value="DJ-1_PfpI"/>
    <property type="match status" value="1"/>
</dbReference>
<name>A0A0D5NHP3_9BACL</name>
<dbReference type="AlphaFoldDB" id="A0A0D5NHP3"/>